<feature type="binding site" evidence="11">
    <location>
        <position position="86"/>
    </location>
    <ligand>
        <name>NAD(+)</name>
        <dbReference type="ChEBI" id="CHEBI:57540"/>
    </ligand>
</feature>
<feature type="binding site" evidence="10">
    <location>
        <position position="266"/>
    </location>
    <ligand>
        <name>substrate</name>
    </ligand>
</feature>
<dbReference type="GO" id="GO:0006065">
    <property type="term" value="P:UDP-glucuronate biosynthetic process"/>
    <property type="evidence" value="ECO:0007669"/>
    <property type="project" value="UniProtKB-UniPathway"/>
</dbReference>
<comment type="caution">
    <text evidence="13">The sequence shown here is derived from an EMBL/GenBank/DDBJ whole genome shotgun (WGS) entry which is preliminary data.</text>
</comment>
<dbReference type="SUPFAM" id="SSF52413">
    <property type="entry name" value="UDP-glucose/GDP-mannose dehydrogenase C-terminal domain"/>
    <property type="match status" value="1"/>
</dbReference>
<dbReference type="SUPFAM" id="SSF51735">
    <property type="entry name" value="NAD(P)-binding Rossmann-fold domains"/>
    <property type="match status" value="1"/>
</dbReference>
<feature type="binding site" evidence="10">
    <location>
        <begin position="158"/>
        <end position="161"/>
    </location>
    <ligand>
        <name>substrate</name>
    </ligand>
</feature>
<evidence type="ECO:0000313" key="13">
    <source>
        <dbReference type="EMBL" id="OZC01552.1"/>
    </source>
</evidence>
<dbReference type="PIRSF" id="PIRSF500134">
    <property type="entry name" value="UDPglc_DH_bac"/>
    <property type="match status" value="1"/>
</dbReference>
<dbReference type="Pfam" id="PF03720">
    <property type="entry name" value="UDPG_MGDP_dh_C"/>
    <property type="match status" value="1"/>
</dbReference>
<dbReference type="InterPro" id="IPR036291">
    <property type="entry name" value="NAD(P)-bd_dom_sf"/>
</dbReference>
<protein>
    <recommendedName>
        <fullName evidence="4 8">UDP-glucose 6-dehydrogenase</fullName>
        <ecNumber evidence="3 8">1.1.1.22</ecNumber>
    </recommendedName>
</protein>
<evidence type="ECO:0000256" key="5">
    <source>
        <dbReference type="ARBA" id="ARBA00023002"/>
    </source>
</evidence>
<evidence type="ECO:0000256" key="7">
    <source>
        <dbReference type="ARBA" id="ARBA00047473"/>
    </source>
</evidence>
<dbReference type="FunCoup" id="A0A259TUV5">
    <property type="interactions" value="269"/>
</dbReference>
<dbReference type="InterPro" id="IPR036220">
    <property type="entry name" value="UDP-Glc/GDP-Man_DH_C_sf"/>
</dbReference>
<keyword evidence="6 8" id="KW-0520">NAD</keyword>
<dbReference type="Pfam" id="PF03721">
    <property type="entry name" value="UDPG_MGDP_dh_N"/>
    <property type="match status" value="1"/>
</dbReference>
<dbReference type="Pfam" id="PF00984">
    <property type="entry name" value="UDPG_MGDP_dh"/>
    <property type="match status" value="1"/>
</dbReference>
<dbReference type="InterPro" id="IPR008927">
    <property type="entry name" value="6-PGluconate_DH-like_C_sf"/>
</dbReference>
<feature type="binding site" evidence="10">
    <location>
        <begin position="258"/>
        <end position="262"/>
    </location>
    <ligand>
        <name>substrate</name>
    </ligand>
</feature>
<comment type="similarity">
    <text evidence="2 8">Belongs to the UDP-glucose/GDP-mannose dehydrogenase family.</text>
</comment>
<dbReference type="OrthoDB" id="9803238at2"/>
<dbReference type="NCBIfam" id="TIGR03026">
    <property type="entry name" value="NDP-sugDHase"/>
    <property type="match status" value="1"/>
</dbReference>
<dbReference type="SMART" id="SM00984">
    <property type="entry name" value="UDPG_MGDP_dh_C"/>
    <property type="match status" value="1"/>
</dbReference>
<keyword evidence="14" id="KW-1185">Reference proteome</keyword>
<accession>A0A259TUV5</accession>
<dbReference type="PIRSF" id="PIRSF000124">
    <property type="entry name" value="UDPglc_GDPman_dh"/>
    <property type="match status" value="1"/>
</dbReference>
<dbReference type="GO" id="GO:0003979">
    <property type="term" value="F:UDP-glucose 6-dehydrogenase activity"/>
    <property type="evidence" value="ECO:0007669"/>
    <property type="project" value="UniProtKB-EC"/>
</dbReference>
<dbReference type="GO" id="GO:0000271">
    <property type="term" value="P:polysaccharide biosynthetic process"/>
    <property type="evidence" value="ECO:0007669"/>
    <property type="project" value="InterPro"/>
</dbReference>
<dbReference type="InterPro" id="IPR028357">
    <property type="entry name" value="UDPglc_DH_bac"/>
</dbReference>
<name>A0A259TUV5_9BACT</name>
<dbReference type="GO" id="GO:0051287">
    <property type="term" value="F:NAD binding"/>
    <property type="evidence" value="ECO:0007669"/>
    <property type="project" value="InterPro"/>
</dbReference>
<feature type="binding site" evidence="11">
    <location>
        <position position="126"/>
    </location>
    <ligand>
        <name>NAD(+)</name>
        <dbReference type="ChEBI" id="CHEBI:57540"/>
    </ligand>
</feature>
<evidence type="ECO:0000256" key="6">
    <source>
        <dbReference type="ARBA" id="ARBA00023027"/>
    </source>
</evidence>
<feature type="binding site" evidence="11">
    <location>
        <position position="272"/>
    </location>
    <ligand>
        <name>NAD(+)</name>
        <dbReference type="ChEBI" id="CHEBI:57540"/>
    </ligand>
</feature>
<evidence type="ECO:0000256" key="9">
    <source>
        <dbReference type="PIRSR" id="PIRSR500134-1"/>
    </source>
</evidence>
<dbReference type="SUPFAM" id="SSF48179">
    <property type="entry name" value="6-phosphogluconate dehydrogenase C-terminal domain-like"/>
    <property type="match status" value="1"/>
</dbReference>
<proteinExistence type="inferred from homology"/>
<feature type="domain" description="UDP-glucose/GDP-mannose dehydrogenase C-terminal" evidence="12">
    <location>
        <begin position="326"/>
        <end position="435"/>
    </location>
</feature>
<dbReference type="InterPro" id="IPR014026">
    <property type="entry name" value="UDP-Glc/GDP-Man_DH_dimer"/>
</dbReference>
<feature type="binding site" evidence="11">
    <location>
        <position position="161"/>
    </location>
    <ligand>
        <name>NAD(+)</name>
        <dbReference type="ChEBI" id="CHEBI:57540"/>
    </ligand>
</feature>
<evidence type="ECO:0000259" key="12">
    <source>
        <dbReference type="SMART" id="SM00984"/>
    </source>
</evidence>
<organism evidence="13 14">
    <name type="scientific">Rubricoccus marinus</name>
    <dbReference type="NCBI Taxonomy" id="716817"/>
    <lineage>
        <taxon>Bacteria</taxon>
        <taxon>Pseudomonadati</taxon>
        <taxon>Rhodothermota</taxon>
        <taxon>Rhodothermia</taxon>
        <taxon>Rhodothermales</taxon>
        <taxon>Rubricoccaceae</taxon>
        <taxon>Rubricoccus</taxon>
    </lineage>
</organism>
<feature type="binding site" evidence="11">
    <location>
        <position position="35"/>
    </location>
    <ligand>
        <name>NAD(+)</name>
        <dbReference type="ChEBI" id="CHEBI:57540"/>
    </ligand>
</feature>
<comment type="catalytic activity">
    <reaction evidence="7 8">
        <text>UDP-alpha-D-glucose + 2 NAD(+) + H2O = UDP-alpha-D-glucuronate + 2 NADH + 3 H(+)</text>
        <dbReference type="Rhea" id="RHEA:23596"/>
        <dbReference type="ChEBI" id="CHEBI:15377"/>
        <dbReference type="ChEBI" id="CHEBI:15378"/>
        <dbReference type="ChEBI" id="CHEBI:57540"/>
        <dbReference type="ChEBI" id="CHEBI:57945"/>
        <dbReference type="ChEBI" id="CHEBI:58052"/>
        <dbReference type="ChEBI" id="CHEBI:58885"/>
        <dbReference type="EC" id="1.1.1.22"/>
    </reaction>
</comment>
<dbReference type="PANTHER" id="PTHR43750">
    <property type="entry name" value="UDP-GLUCOSE 6-DEHYDROGENASE TUAD"/>
    <property type="match status" value="1"/>
</dbReference>
<evidence type="ECO:0000256" key="3">
    <source>
        <dbReference type="ARBA" id="ARBA00012954"/>
    </source>
</evidence>
<feature type="active site" description="Nucleophile" evidence="9">
    <location>
        <position position="269"/>
    </location>
</feature>
<feature type="binding site" evidence="10">
    <location>
        <position position="333"/>
    </location>
    <ligand>
        <name>substrate</name>
    </ligand>
</feature>
<dbReference type="Gene3D" id="1.20.5.100">
    <property type="entry name" value="Cytochrome c1, transmembrane anchor, C-terminal"/>
    <property type="match status" value="1"/>
</dbReference>
<comment type="pathway">
    <text evidence="1">Nucleotide-sugar biosynthesis; UDP-alpha-D-glucuronate biosynthesis; UDP-alpha-D-glucuronate from UDP-alpha-D-glucose: step 1/1.</text>
</comment>
<evidence type="ECO:0000256" key="2">
    <source>
        <dbReference type="ARBA" id="ARBA00006601"/>
    </source>
</evidence>
<evidence type="ECO:0000256" key="10">
    <source>
        <dbReference type="PIRSR" id="PIRSR500134-2"/>
    </source>
</evidence>
<gene>
    <name evidence="13" type="ORF">BSZ36_00265</name>
</gene>
<evidence type="ECO:0000256" key="8">
    <source>
        <dbReference type="PIRNR" id="PIRNR000124"/>
    </source>
</evidence>
<reference evidence="13 14" key="1">
    <citation type="submission" date="2016-11" db="EMBL/GenBank/DDBJ databases">
        <title>Study of marine rhodopsin-containing bacteria.</title>
        <authorList>
            <person name="Yoshizawa S."/>
            <person name="Kumagai Y."/>
            <person name="Kogure K."/>
        </authorList>
    </citation>
    <scope>NUCLEOTIDE SEQUENCE [LARGE SCALE GENOMIC DNA]</scope>
    <source>
        <strain evidence="13 14">SG-29</strain>
    </source>
</reference>
<evidence type="ECO:0000256" key="4">
    <source>
        <dbReference type="ARBA" id="ARBA00015132"/>
    </source>
</evidence>
<evidence type="ECO:0000313" key="14">
    <source>
        <dbReference type="Proteomes" id="UP000216446"/>
    </source>
</evidence>
<keyword evidence="5 8" id="KW-0560">Oxidoreductase</keyword>
<dbReference type="InterPro" id="IPR017476">
    <property type="entry name" value="UDP-Glc/GDP-Man"/>
</dbReference>
<evidence type="ECO:0000256" key="11">
    <source>
        <dbReference type="PIRSR" id="PIRSR500134-3"/>
    </source>
</evidence>
<dbReference type="Gene3D" id="3.40.50.720">
    <property type="entry name" value="NAD(P)-binding Rossmann-like Domain"/>
    <property type="match status" value="2"/>
</dbReference>
<evidence type="ECO:0000256" key="1">
    <source>
        <dbReference type="ARBA" id="ARBA00004701"/>
    </source>
</evidence>
<feature type="binding site" evidence="10">
    <location>
        <position position="213"/>
    </location>
    <ligand>
        <name>substrate</name>
    </ligand>
</feature>
<dbReference type="AlphaFoldDB" id="A0A259TUV5"/>
<dbReference type="RefSeq" id="WP_094545169.1">
    <property type="nucleotide sequence ID" value="NZ_MQWB01000001.1"/>
</dbReference>
<dbReference type="Proteomes" id="UP000216446">
    <property type="component" value="Unassembled WGS sequence"/>
</dbReference>
<feature type="binding site" evidence="11">
    <location>
        <position position="30"/>
    </location>
    <ligand>
        <name>NAD(+)</name>
        <dbReference type="ChEBI" id="CHEBI:57540"/>
    </ligand>
</feature>
<dbReference type="EMBL" id="MQWB01000001">
    <property type="protein sequence ID" value="OZC01552.1"/>
    <property type="molecule type" value="Genomic_DNA"/>
</dbReference>
<dbReference type="InterPro" id="IPR001732">
    <property type="entry name" value="UDP-Glc/GDP-Man_DH_N"/>
</dbReference>
<dbReference type="PANTHER" id="PTHR43750:SF3">
    <property type="entry name" value="UDP-GLUCOSE 6-DEHYDROGENASE TUAD"/>
    <property type="match status" value="1"/>
</dbReference>
<feature type="binding site" evidence="11">
    <location>
        <position position="340"/>
    </location>
    <ligand>
        <name>NAD(+)</name>
        <dbReference type="ChEBI" id="CHEBI:57540"/>
    </ligand>
</feature>
<dbReference type="InterPro" id="IPR014027">
    <property type="entry name" value="UDP-Glc/GDP-Man_DH_C"/>
</dbReference>
<dbReference type="EC" id="1.1.1.22" evidence="3 8"/>
<dbReference type="UniPathway" id="UPA00038">
    <property type="reaction ID" value="UER00491"/>
</dbReference>
<dbReference type="InParanoid" id="A0A259TUV5"/>
<sequence>MNIAVIGTGYVGLVGGTCFAEMGNQVTCVDIDVDKVTTLQNGRLTIYEPGLEVFFERGIRENRLTFTTDLADALEPADVVFLALPTPPAEDGSADLQYVLGVADHIGQLLAANPHWGYKVLVDKSTVPVGTAARVTAAVEAHGLASGVHFDVVSNPEFLREGAAVEDFMKPERVVIGTSSPRAAETMHRLYQPFVRSGNPIILMDEASAEMTKYAANALLATKITFMNEIANLCDRVGADVDHVRRGIGTDSRIGPKFLYAGIGFGGSCFPKDVQALHRTAREEGYEFRILKSVLDVNEDQKKTLVPPVLDTLADARGRLDGRRIAVWGLAFKPHTDDVREAPAHVLIREFVSRGAEVVAFDPEAIETTRATFAREPLAGTGTLRYAESAYAAASGADALIVATEWPEFRRPDLGRVRESMRTPLVFDGRNVFEPAQMVEAGFAYRSIGRPTPEACTLDAETSAPLAPEALSSFTISETGVLTLP</sequence>